<comment type="caution">
    <text evidence="1">The sequence shown here is derived from an EMBL/GenBank/DDBJ whole genome shotgun (WGS) entry which is preliminary data.</text>
</comment>
<sequence length="108" mass="11964">MIYLLNSPILTAYGRWSFNGPLSQEEANRRLTDVPATSAIGHAGSAEFLPKVLGRPAEAQRLAVKMQPDDEALVFHLLDRLPEGVVLTEDQLSTVDYELAWLRLDGTD</sequence>
<dbReference type="AlphaFoldDB" id="A0A1J5P9S3"/>
<organism evidence="1">
    <name type="scientific">mine drainage metagenome</name>
    <dbReference type="NCBI Taxonomy" id="410659"/>
    <lineage>
        <taxon>unclassified sequences</taxon>
        <taxon>metagenomes</taxon>
        <taxon>ecological metagenomes</taxon>
    </lineage>
</organism>
<dbReference type="InterPro" id="IPR037236">
    <property type="entry name" value="STIV_B116-like_sf"/>
</dbReference>
<dbReference type="Gene3D" id="3.40.50.11170">
    <property type="entry name" value="Uncharacterised protein PF08960, DUF1874"/>
    <property type="match status" value="1"/>
</dbReference>
<dbReference type="SUPFAM" id="SSF143602">
    <property type="entry name" value="STIV B116-like"/>
    <property type="match status" value="1"/>
</dbReference>
<gene>
    <name evidence="1" type="ORF">GALL_504620</name>
</gene>
<proteinExistence type="predicted"/>
<name>A0A1J5P9S3_9ZZZZ</name>
<reference evidence="1" key="1">
    <citation type="submission" date="2016-10" db="EMBL/GenBank/DDBJ databases">
        <title>Sequence of Gallionella enrichment culture.</title>
        <authorList>
            <person name="Poehlein A."/>
            <person name="Muehling M."/>
            <person name="Daniel R."/>
        </authorList>
    </citation>
    <scope>NUCLEOTIDE SEQUENCE</scope>
</reference>
<accession>A0A1J5P9S3</accession>
<dbReference type="InterPro" id="IPR015055">
    <property type="entry name" value="STIV_B116-like"/>
</dbReference>
<dbReference type="Pfam" id="PF08960">
    <property type="entry name" value="STIV_B116-like"/>
    <property type="match status" value="1"/>
</dbReference>
<protein>
    <submittedName>
        <fullName evidence="1">Uncharacterized protein</fullName>
    </submittedName>
</protein>
<evidence type="ECO:0000313" key="1">
    <source>
        <dbReference type="EMBL" id="OIQ67954.1"/>
    </source>
</evidence>
<dbReference type="EMBL" id="MLJW01005596">
    <property type="protein sequence ID" value="OIQ67954.1"/>
    <property type="molecule type" value="Genomic_DNA"/>
</dbReference>